<comment type="caution">
    <text evidence="1">The sequence shown here is derived from an EMBL/GenBank/DDBJ whole genome shotgun (WGS) entry which is preliminary data.</text>
</comment>
<evidence type="ECO:0000313" key="2">
    <source>
        <dbReference type="Proteomes" id="UP000824533"/>
    </source>
</evidence>
<gene>
    <name evidence="1" type="ORF">K1T71_009494</name>
</gene>
<name>A0ACC1CUP0_9NEOP</name>
<organism evidence="1 2">
    <name type="scientific">Dendrolimus kikuchii</name>
    <dbReference type="NCBI Taxonomy" id="765133"/>
    <lineage>
        <taxon>Eukaryota</taxon>
        <taxon>Metazoa</taxon>
        <taxon>Ecdysozoa</taxon>
        <taxon>Arthropoda</taxon>
        <taxon>Hexapoda</taxon>
        <taxon>Insecta</taxon>
        <taxon>Pterygota</taxon>
        <taxon>Neoptera</taxon>
        <taxon>Endopterygota</taxon>
        <taxon>Lepidoptera</taxon>
        <taxon>Glossata</taxon>
        <taxon>Ditrysia</taxon>
        <taxon>Bombycoidea</taxon>
        <taxon>Lasiocampidae</taxon>
        <taxon>Dendrolimus</taxon>
    </lineage>
</organism>
<proteinExistence type="predicted"/>
<evidence type="ECO:0000313" key="1">
    <source>
        <dbReference type="EMBL" id="KAJ0175353.1"/>
    </source>
</evidence>
<keyword evidence="2" id="KW-1185">Reference proteome</keyword>
<protein>
    <submittedName>
        <fullName evidence="1">Uncharacterized protein</fullName>
    </submittedName>
</protein>
<dbReference type="Proteomes" id="UP000824533">
    <property type="component" value="Linkage Group LG16"/>
</dbReference>
<sequence length="369" mass="42072">MSSGKGDPIGSLNIFTAKDPNWTYVRKRLTVVFTASKLRTMQDLLIKKSDDLIERLTKEIGKGDLIQTRQICTDYTSDVVGESAFGISSESTRDGDSVVRRITREFGAFNLHRGLSWSSIFFFPELFFLAVMRQYRHQWLLIVTILQNLLEMSEDLLVAQAAVFLFGGFDTSGSVFTFTIYELAHNHDAQERLYKELEETKKQLGDKDFDLKSLEELPYLNAVIKETLRKYPPMGWLDRVATKEYQIDNNLTIPAGSVIYVNTVGMHMDPEYFPEPEVYNPNRFLPGNDKSILPYTFMPFGDGPRSCIGLRFAKQVLRFGIAKVCLNFKMEPIPKTPKPHEVQIDKYGLLMMPGEKLSVNLIPRPPLSA</sequence>
<reference evidence="1 2" key="1">
    <citation type="journal article" date="2021" name="Front. Genet.">
        <title>Chromosome-Level Genome Assembly Reveals Significant Gene Expansion in the Toll and IMD Signaling Pathways of Dendrolimus kikuchii.</title>
        <authorList>
            <person name="Zhou J."/>
            <person name="Wu P."/>
            <person name="Xiong Z."/>
            <person name="Liu N."/>
            <person name="Zhao N."/>
            <person name="Ji M."/>
            <person name="Qiu Y."/>
            <person name="Yang B."/>
        </authorList>
    </citation>
    <scope>NUCLEOTIDE SEQUENCE [LARGE SCALE GENOMIC DNA]</scope>
    <source>
        <strain evidence="1">Ann1</strain>
    </source>
</reference>
<accession>A0ACC1CUP0</accession>
<dbReference type="EMBL" id="CM034402">
    <property type="protein sequence ID" value="KAJ0175353.1"/>
    <property type="molecule type" value="Genomic_DNA"/>
</dbReference>